<accession>M7TPB7</accession>
<dbReference type="HOGENOM" id="CLU_1129063_0_0_1"/>
<dbReference type="Proteomes" id="UP000012174">
    <property type="component" value="Unassembled WGS sequence"/>
</dbReference>
<evidence type="ECO:0000313" key="4">
    <source>
        <dbReference type="Proteomes" id="UP000012174"/>
    </source>
</evidence>
<organism evidence="3 4">
    <name type="scientific">Eutypa lata (strain UCR-EL1)</name>
    <name type="common">Grapevine dieback disease fungus</name>
    <name type="synonym">Eutypa armeniacae</name>
    <dbReference type="NCBI Taxonomy" id="1287681"/>
    <lineage>
        <taxon>Eukaryota</taxon>
        <taxon>Fungi</taxon>
        <taxon>Dikarya</taxon>
        <taxon>Ascomycota</taxon>
        <taxon>Pezizomycotina</taxon>
        <taxon>Sordariomycetes</taxon>
        <taxon>Xylariomycetidae</taxon>
        <taxon>Xylariales</taxon>
        <taxon>Diatrypaceae</taxon>
        <taxon>Eutypa</taxon>
    </lineage>
</organism>
<evidence type="ECO:0000256" key="1">
    <source>
        <dbReference type="SAM" id="Phobius"/>
    </source>
</evidence>
<sequence>MFVKSLVLGFAMASALPLHLTADQSTSGFEQTSLGHLQNSTSVSKFGAGIAQTRHSTDSVEEVNIVGNAGQSDGLVVGLAPVGQGLNAEKEGVMKSVESRGHYLVIIHPGEPLPPVLIVSFVLGGILVLGAIASLVLFCIDDHKRSRNTSEIAKARSENAARIARLFLTPTTKNEEPGIINSDVESQMRGINATQAQHSSVDTKKAVEAQSVVTPPVDCHLTTKSNPNSGKPISSLPKVTYGTVGF</sequence>
<feature type="chain" id="PRO_5012158301" evidence="2">
    <location>
        <begin position="16"/>
        <end position="246"/>
    </location>
</feature>
<keyword evidence="2" id="KW-0732">Signal</keyword>
<dbReference type="KEGG" id="ela:UCREL1_4437"/>
<keyword evidence="1" id="KW-1133">Transmembrane helix</keyword>
<feature type="signal peptide" evidence="2">
    <location>
        <begin position="1"/>
        <end position="15"/>
    </location>
</feature>
<protein>
    <submittedName>
        <fullName evidence="3">Uncharacterized protein</fullName>
    </submittedName>
</protein>
<name>M7TPB7_EUTLA</name>
<evidence type="ECO:0000313" key="3">
    <source>
        <dbReference type="EMBL" id="EMR68550.1"/>
    </source>
</evidence>
<keyword evidence="1" id="KW-0812">Transmembrane</keyword>
<dbReference type="AlphaFoldDB" id="M7TPB7"/>
<keyword evidence="4" id="KW-1185">Reference proteome</keyword>
<keyword evidence="1" id="KW-0472">Membrane</keyword>
<dbReference type="EMBL" id="KB706224">
    <property type="protein sequence ID" value="EMR68550.1"/>
    <property type="molecule type" value="Genomic_DNA"/>
</dbReference>
<gene>
    <name evidence="3" type="ORF">UCREL1_4437</name>
</gene>
<proteinExistence type="predicted"/>
<reference evidence="4" key="1">
    <citation type="journal article" date="2013" name="Genome Announc.">
        <title>Draft genome sequence of the grapevine dieback fungus Eutypa lata UCR-EL1.</title>
        <authorList>
            <person name="Blanco-Ulate B."/>
            <person name="Rolshausen P.E."/>
            <person name="Cantu D."/>
        </authorList>
    </citation>
    <scope>NUCLEOTIDE SEQUENCE [LARGE SCALE GENOMIC DNA]</scope>
    <source>
        <strain evidence="4">UCR-EL1</strain>
    </source>
</reference>
<feature type="transmembrane region" description="Helical" evidence="1">
    <location>
        <begin position="116"/>
        <end position="140"/>
    </location>
</feature>
<evidence type="ECO:0000256" key="2">
    <source>
        <dbReference type="SAM" id="SignalP"/>
    </source>
</evidence>